<dbReference type="AlphaFoldDB" id="A0A1Q6A153"/>
<protein>
    <recommendedName>
        <fullName evidence="8">Peptidase M28 domain-containing protein</fullName>
    </recommendedName>
</protein>
<comment type="caution">
    <text evidence="9">The sequence shown here is derived from an EMBL/GenBank/DDBJ whole genome shotgun (WGS) entry which is preliminary data.</text>
</comment>
<dbReference type="EMBL" id="MPPL01000001">
    <property type="protein sequence ID" value="OKS87749.1"/>
    <property type="molecule type" value="Genomic_DNA"/>
</dbReference>
<evidence type="ECO:0000256" key="6">
    <source>
        <dbReference type="ARBA" id="ARBA00022833"/>
    </source>
</evidence>
<proteinExistence type="predicted"/>
<keyword evidence="2" id="KW-0645">Protease</keyword>
<dbReference type="InterPro" id="IPR045175">
    <property type="entry name" value="M28_fam"/>
</dbReference>
<keyword evidence="5" id="KW-0378">Hydrolase</keyword>
<evidence type="ECO:0000256" key="4">
    <source>
        <dbReference type="ARBA" id="ARBA00022729"/>
    </source>
</evidence>
<dbReference type="InterPro" id="IPR046450">
    <property type="entry name" value="PA_dom_sf"/>
</dbReference>
<keyword evidence="4 7" id="KW-0732">Signal</keyword>
<keyword evidence="3" id="KW-0479">Metal-binding</keyword>
<feature type="domain" description="Peptidase M28" evidence="8">
    <location>
        <begin position="299"/>
        <end position="518"/>
    </location>
</feature>
<dbReference type="GO" id="GO:0006508">
    <property type="term" value="P:proteolysis"/>
    <property type="evidence" value="ECO:0007669"/>
    <property type="project" value="UniProtKB-KW"/>
</dbReference>
<dbReference type="SUPFAM" id="SSF52025">
    <property type="entry name" value="PA domain"/>
    <property type="match status" value="1"/>
</dbReference>
<organism evidence="9 10">
    <name type="scientific">Mucilaginibacter polytrichastri</name>
    <dbReference type="NCBI Taxonomy" id="1302689"/>
    <lineage>
        <taxon>Bacteria</taxon>
        <taxon>Pseudomonadati</taxon>
        <taxon>Bacteroidota</taxon>
        <taxon>Sphingobacteriia</taxon>
        <taxon>Sphingobacteriales</taxon>
        <taxon>Sphingobacteriaceae</taxon>
        <taxon>Mucilaginibacter</taxon>
    </lineage>
</organism>
<gene>
    <name evidence="9" type="ORF">RG47T_3211</name>
</gene>
<dbReference type="Proteomes" id="UP000186720">
    <property type="component" value="Unassembled WGS sequence"/>
</dbReference>
<evidence type="ECO:0000256" key="5">
    <source>
        <dbReference type="ARBA" id="ARBA00022801"/>
    </source>
</evidence>
<sequence>MNIKNIKLSLLTACLTGSLYPALAQTADGLNSFSEASYRKYVSEVSSDKLMGRLPFSKGETATLNYLEQQFKALGLEPGNKGSFLQPVPMVSIYTNPDPQMKVTGANASFDLEGLKDYVLWTRRTDARIDLKNEELVFAGFGISAPEFNHDDYAGLDVKGKIVVVLVNDPGYYDAKQFKGKTMTYYGRWTYKYDEAAKHGAKGCLIIHDTAPAAYGFSVVANSWKASKLYLDPRGHESYKSAFEGWLTLPASEKLFATIGTDYKTMLAKALAPGFKGESLKLNITTGLSTTCTYNQSHNVIAKITGTKHADECIIYSAHWDHFGISKPDAKGDSIYNGAIDNGSGTAGLLELAKVFKGLKVKPERTIIFLSVTAEEQGLWGSAYYAENPVFPKNKTVADINMDMFYPYGKTKDISVVGYGQSQLEDYLSAAAKTQGRHIEPEAVPSKGMYFRSDHFNFAKIGVPALYIETGTDLVTQGKEAGLKMHDYYNTSVYHKPNDEYDAAKWDVSGTIQDLQLVFLVGKKLAYSNEWPQWKSGSEFKAVRESYLKR</sequence>
<evidence type="ECO:0000256" key="2">
    <source>
        <dbReference type="ARBA" id="ARBA00022670"/>
    </source>
</evidence>
<dbReference type="Gene3D" id="3.50.30.30">
    <property type="match status" value="1"/>
</dbReference>
<keyword evidence="6" id="KW-0862">Zinc</keyword>
<dbReference type="STRING" id="1302689.RG47T_3211"/>
<dbReference type="RefSeq" id="WP_074490310.1">
    <property type="nucleotide sequence ID" value="NZ_FPAM01000016.1"/>
</dbReference>
<evidence type="ECO:0000256" key="3">
    <source>
        <dbReference type="ARBA" id="ARBA00022723"/>
    </source>
</evidence>
<evidence type="ECO:0000313" key="10">
    <source>
        <dbReference type="Proteomes" id="UP000186720"/>
    </source>
</evidence>
<dbReference type="OrthoDB" id="9764939at2"/>
<keyword evidence="1" id="KW-0031">Aminopeptidase</keyword>
<dbReference type="Gene3D" id="3.40.630.10">
    <property type="entry name" value="Zn peptidases"/>
    <property type="match status" value="1"/>
</dbReference>
<dbReference type="PANTHER" id="PTHR12147">
    <property type="entry name" value="METALLOPEPTIDASE M28 FAMILY MEMBER"/>
    <property type="match status" value="1"/>
</dbReference>
<dbReference type="GO" id="GO:0008235">
    <property type="term" value="F:metalloexopeptidase activity"/>
    <property type="evidence" value="ECO:0007669"/>
    <property type="project" value="InterPro"/>
</dbReference>
<keyword evidence="10" id="KW-1185">Reference proteome</keyword>
<feature type="signal peptide" evidence="7">
    <location>
        <begin position="1"/>
        <end position="24"/>
    </location>
</feature>
<feature type="chain" id="PRO_5010210430" description="Peptidase M28 domain-containing protein" evidence="7">
    <location>
        <begin position="25"/>
        <end position="550"/>
    </location>
</feature>
<dbReference type="GO" id="GO:0004177">
    <property type="term" value="F:aminopeptidase activity"/>
    <property type="evidence" value="ECO:0007669"/>
    <property type="project" value="UniProtKB-KW"/>
</dbReference>
<dbReference type="Pfam" id="PF04389">
    <property type="entry name" value="Peptidase_M28"/>
    <property type="match status" value="1"/>
</dbReference>
<dbReference type="FunFam" id="3.40.630.10:FF:000088">
    <property type="entry name" value="Peptidase M20"/>
    <property type="match status" value="1"/>
</dbReference>
<accession>A0A1Q6A153</accession>
<evidence type="ECO:0000256" key="1">
    <source>
        <dbReference type="ARBA" id="ARBA00022438"/>
    </source>
</evidence>
<dbReference type="SUPFAM" id="SSF53187">
    <property type="entry name" value="Zn-dependent exopeptidases"/>
    <property type="match status" value="1"/>
</dbReference>
<reference evidence="9 10" key="1">
    <citation type="submission" date="2016-11" db="EMBL/GenBank/DDBJ databases">
        <title>Whole Genome Sequencing of Mucilaginibacter polytrichastri RG4-7(T) isolated from the moss sample.</title>
        <authorList>
            <person name="Li Y."/>
        </authorList>
    </citation>
    <scope>NUCLEOTIDE SEQUENCE [LARGE SCALE GENOMIC DNA]</scope>
    <source>
        <strain evidence="9 10">RG4-7</strain>
    </source>
</reference>
<dbReference type="CDD" id="cd05660">
    <property type="entry name" value="M28_like_PA"/>
    <property type="match status" value="1"/>
</dbReference>
<evidence type="ECO:0000259" key="8">
    <source>
        <dbReference type="Pfam" id="PF04389"/>
    </source>
</evidence>
<name>A0A1Q6A153_9SPHI</name>
<dbReference type="GO" id="GO:0046872">
    <property type="term" value="F:metal ion binding"/>
    <property type="evidence" value="ECO:0007669"/>
    <property type="project" value="UniProtKB-KW"/>
</dbReference>
<evidence type="ECO:0000313" key="9">
    <source>
        <dbReference type="EMBL" id="OKS87749.1"/>
    </source>
</evidence>
<dbReference type="InterPro" id="IPR007484">
    <property type="entry name" value="Peptidase_M28"/>
</dbReference>
<evidence type="ECO:0000256" key="7">
    <source>
        <dbReference type="SAM" id="SignalP"/>
    </source>
</evidence>
<dbReference type="PANTHER" id="PTHR12147:SF56">
    <property type="entry name" value="AMINOPEPTIDASE YDR415C-RELATED"/>
    <property type="match status" value="1"/>
</dbReference>